<feature type="region of interest" description="Disordered" evidence="1">
    <location>
        <begin position="572"/>
        <end position="600"/>
    </location>
</feature>
<accession>A0A4Y7RKQ9</accession>
<dbReference type="Proteomes" id="UP000298030">
    <property type="component" value="Unassembled WGS sequence"/>
</dbReference>
<feature type="region of interest" description="Disordered" evidence="1">
    <location>
        <begin position="498"/>
        <end position="518"/>
    </location>
</feature>
<feature type="compositionally biased region" description="Basic and acidic residues" evidence="1">
    <location>
        <begin position="186"/>
        <end position="198"/>
    </location>
</feature>
<feature type="compositionally biased region" description="Polar residues" evidence="1">
    <location>
        <begin position="380"/>
        <end position="397"/>
    </location>
</feature>
<protein>
    <submittedName>
        <fullName evidence="2">Uncharacterized protein</fullName>
    </submittedName>
</protein>
<dbReference type="EMBL" id="QPFP01000038">
    <property type="protein sequence ID" value="TEB27636.1"/>
    <property type="molecule type" value="Genomic_DNA"/>
</dbReference>
<evidence type="ECO:0000256" key="1">
    <source>
        <dbReference type="SAM" id="MobiDB-lite"/>
    </source>
</evidence>
<feature type="region of interest" description="Disordered" evidence="1">
    <location>
        <begin position="369"/>
        <end position="401"/>
    </location>
</feature>
<sequence length="628" mass="69276">MMPTFWDSPVAGGGNHFPPPEVLLLVRRNGNGCAEDLKGPYGRLSTNSRGRTFRRPIFARPMIWKTDYVGRPRSRPCDLGVTVVPTFHYDGLEDIVVVGSRRRAHNIVGRLASTGYSAIGWTSGTEIMTAKRTVGSQGPMWVGGDNGEASSKWVKGAFEVLDAGSDLDCEGSTVGGLGSGSRRKQRSDGASKDMESRGWRGTSNWDNEMLRPIRPRASALTLFSPQRESILASSMGSGCRRPSRRCALAAMRELRDLRATKTSMRRRLPRTAQKLDDRLTCDLVDLDTEPVPQPNPGTRCRAAQDEYSTRYWRTVLTPDPPSQPYDLYSRSTPRRAKPTLGRASNRPPRPLMRSYKRLESKRWLRVVPPSSVDEKKSNSPRRTNTQYPQIALSTPTPTLREPQLHYGRLKDVLRAPEIEGKASDPPTPGCDAPDAPSTLGKPRTHPGNDLGTPAIEVKGSHPFTDLRYTSNAHTHLPLKGRPLVYPESTLGPLAAVSRARGRRPPTNRMTTIGGGGLGVEGERERCEMLQWMEVVREGAHVVLGLALVDYEASVNARASRWRLFLKAKGRGDDWERGREGEPGRVALDLSTPKPSRRLANSSPPLCTTFKVPPKAQVVDVGDKGCWAC</sequence>
<name>A0A4Y7RKQ9_COPMI</name>
<feature type="region of interest" description="Disordered" evidence="1">
    <location>
        <begin position="172"/>
        <end position="207"/>
    </location>
</feature>
<feature type="compositionally biased region" description="Basic and acidic residues" evidence="1">
    <location>
        <begin position="572"/>
        <end position="582"/>
    </location>
</feature>
<keyword evidence="4" id="KW-1185">Reference proteome</keyword>
<gene>
    <name evidence="3" type="ORF">FA13DRAFT_1712355</name>
    <name evidence="2" type="ORF">FA13DRAFT_1722546</name>
</gene>
<evidence type="ECO:0000313" key="2">
    <source>
        <dbReference type="EMBL" id="TEB09330.1"/>
    </source>
</evidence>
<evidence type="ECO:0000313" key="3">
    <source>
        <dbReference type="EMBL" id="TEB27636.1"/>
    </source>
</evidence>
<feature type="region of interest" description="Disordered" evidence="1">
    <location>
        <begin position="315"/>
        <end position="356"/>
    </location>
</feature>
<feature type="region of interest" description="Disordered" evidence="1">
    <location>
        <begin position="419"/>
        <end position="453"/>
    </location>
</feature>
<comment type="caution">
    <text evidence="2">The sequence shown here is derived from an EMBL/GenBank/DDBJ whole genome shotgun (WGS) entry which is preliminary data.</text>
</comment>
<reference evidence="2 4" key="1">
    <citation type="journal article" date="2019" name="Nat. Ecol. Evol.">
        <title>Megaphylogeny resolves global patterns of mushroom evolution.</title>
        <authorList>
            <person name="Varga T."/>
            <person name="Krizsan K."/>
            <person name="Foldi C."/>
            <person name="Dima B."/>
            <person name="Sanchez-Garcia M."/>
            <person name="Sanchez-Ramirez S."/>
            <person name="Szollosi G.J."/>
            <person name="Szarkandi J.G."/>
            <person name="Papp V."/>
            <person name="Albert L."/>
            <person name="Andreopoulos W."/>
            <person name="Angelini C."/>
            <person name="Antonin V."/>
            <person name="Barry K.W."/>
            <person name="Bougher N.L."/>
            <person name="Buchanan P."/>
            <person name="Buyck B."/>
            <person name="Bense V."/>
            <person name="Catcheside P."/>
            <person name="Chovatia M."/>
            <person name="Cooper J."/>
            <person name="Damon W."/>
            <person name="Desjardin D."/>
            <person name="Finy P."/>
            <person name="Geml J."/>
            <person name="Haridas S."/>
            <person name="Hughes K."/>
            <person name="Justo A."/>
            <person name="Karasinski D."/>
            <person name="Kautmanova I."/>
            <person name="Kiss B."/>
            <person name="Kocsube S."/>
            <person name="Kotiranta H."/>
            <person name="LaButti K.M."/>
            <person name="Lechner B.E."/>
            <person name="Liimatainen K."/>
            <person name="Lipzen A."/>
            <person name="Lukacs Z."/>
            <person name="Mihaltcheva S."/>
            <person name="Morgado L.N."/>
            <person name="Niskanen T."/>
            <person name="Noordeloos M.E."/>
            <person name="Ohm R.A."/>
            <person name="Ortiz-Santana B."/>
            <person name="Ovrebo C."/>
            <person name="Racz N."/>
            <person name="Riley R."/>
            <person name="Savchenko A."/>
            <person name="Shiryaev A."/>
            <person name="Soop K."/>
            <person name="Spirin V."/>
            <person name="Szebenyi C."/>
            <person name="Tomsovsky M."/>
            <person name="Tulloss R.E."/>
            <person name="Uehling J."/>
            <person name="Grigoriev I.V."/>
            <person name="Vagvolgyi C."/>
            <person name="Papp T."/>
            <person name="Martin F.M."/>
            <person name="Miettinen O."/>
            <person name="Hibbett D.S."/>
            <person name="Nagy L.G."/>
        </authorList>
    </citation>
    <scope>NUCLEOTIDE SEQUENCE [LARGE SCALE GENOMIC DNA]</scope>
    <source>
        <strain evidence="2 4">FP101781</strain>
    </source>
</reference>
<proteinExistence type="predicted"/>
<evidence type="ECO:0000313" key="4">
    <source>
        <dbReference type="Proteomes" id="UP000298030"/>
    </source>
</evidence>
<organism evidence="2 4">
    <name type="scientific">Coprinellus micaceus</name>
    <name type="common">Glistening ink-cap mushroom</name>
    <name type="synonym">Coprinus micaceus</name>
    <dbReference type="NCBI Taxonomy" id="71717"/>
    <lineage>
        <taxon>Eukaryota</taxon>
        <taxon>Fungi</taxon>
        <taxon>Dikarya</taxon>
        <taxon>Basidiomycota</taxon>
        <taxon>Agaricomycotina</taxon>
        <taxon>Agaricomycetes</taxon>
        <taxon>Agaricomycetidae</taxon>
        <taxon>Agaricales</taxon>
        <taxon>Agaricineae</taxon>
        <taxon>Psathyrellaceae</taxon>
        <taxon>Coprinellus</taxon>
    </lineage>
</organism>
<dbReference type="AlphaFoldDB" id="A0A4Y7RKQ9"/>
<dbReference type="EMBL" id="QPFP01000509">
    <property type="protein sequence ID" value="TEB09330.1"/>
    <property type="molecule type" value="Genomic_DNA"/>
</dbReference>